<keyword evidence="1" id="KW-1133">Transmembrane helix</keyword>
<dbReference type="AlphaFoldDB" id="C8PRW4"/>
<keyword evidence="1" id="KW-0472">Membrane</keyword>
<protein>
    <submittedName>
        <fullName evidence="2">Uncharacterized protein</fullName>
    </submittedName>
</protein>
<evidence type="ECO:0000256" key="1">
    <source>
        <dbReference type="SAM" id="Phobius"/>
    </source>
</evidence>
<evidence type="ECO:0000313" key="2">
    <source>
        <dbReference type="EMBL" id="EEV19634.1"/>
    </source>
</evidence>
<keyword evidence="1" id="KW-0812">Transmembrane</keyword>
<sequence length="44" mass="5195">MIEEKYCESLFQNLKYKSYQDLHILLIVLGLNVSFVCIFLALLE</sequence>
<evidence type="ECO:0000313" key="3">
    <source>
        <dbReference type="Proteomes" id="UP000004509"/>
    </source>
</evidence>
<feature type="transmembrane region" description="Helical" evidence="1">
    <location>
        <begin position="22"/>
        <end position="43"/>
    </location>
</feature>
<comment type="caution">
    <text evidence="2">The sequence shown here is derived from an EMBL/GenBank/DDBJ whole genome shotgun (WGS) entry which is preliminary data.</text>
</comment>
<gene>
    <name evidence="2" type="ORF">TREVI0001_1127</name>
</gene>
<dbReference type="Proteomes" id="UP000004509">
    <property type="component" value="Unassembled WGS sequence"/>
</dbReference>
<organism evidence="2 3">
    <name type="scientific">Treponema vincentii ATCC 35580</name>
    <dbReference type="NCBI Taxonomy" id="596324"/>
    <lineage>
        <taxon>Bacteria</taxon>
        <taxon>Pseudomonadati</taxon>
        <taxon>Spirochaetota</taxon>
        <taxon>Spirochaetia</taxon>
        <taxon>Spirochaetales</taxon>
        <taxon>Treponemataceae</taxon>
        <taxon>Treponema</taxon>
    </lineage>
</organism>
<reference evidence="2 3" key="1">
    <citation type="submission" date="2009-07" db="EMBL/GenBank/DDBJ databases">
        <authorList>
            <person name="Madupu R."/>
            <person name="Sebastian Y."/>
            <person name="Durkin A.S."/>
            <person name="Torralba M."/>
            <person name="Methe B."/>
            <person name="Sutton G.G."/>
            <person name="Strausberg R.L."/>
            <person name="Nelson K.E."/>
        </authorList>
    </citation>
    <scope>NUCLEOTIDE SEQUENCE [LARGE SCALE GENOMIC DNA]</scope>
    <source>
        <strain evidence="2 3">ATCC 35580</strain>
    </source>
</reference>
<accession>C8PRW4</accession>
<name>C8PRW4_9SPIR</name>
<proteinExistence type="predicted"/>
<dbReference type="EMBL" id="ACYH01000049">
    <property type="protein sequence ID" value="EEV19634.1"/>
    <property type="molecule type" value="Genomic_DNA"/>
</dbReference>